<feature type="domain" description="HAMP" evidence="11">
    <location>
        <begin position="299"/>
        <end position="351"/>
    </location>
</feature>
<organism evidence="12 13">
    <name type="scientific">Cohnella soli</name>
    <dbReference type="NCBI Taxonomy" id="425005"/>
    <lineage>
        <taxon>Bacteria</taxon>
        <taxon>Bacillati</taxon>
        <taxon>Bacillota</taxon>
        <taxon>Bacilli</taxon>
        <taxon>Bacillales</taxon>
        <taxon>Paenibacillaceae</taxon>
        <taxon>Cohnella</taxon>
    </lineage>
</organism>
<keyword evidence="8" id="KW-0902">Two-component regulatory system</keyword>
<comment type="catalytic activity">
    <reaction evidence="1">
        <text>ATP + protein L-histidine = ADP + protein N-phospho-L-histidine.</text>
        <dbReference type="EC" id="2.7.13.3"/>
    </reaction>
</comment>
<dbReference type="InterPro" id="IPR003594">
    <property type="entry name" value="HATPase_dom"/>
</dbReference>
<keyword evidence="10" id="KW-1133">Transmembrane helix</keyword>
<evidence type="ECO:0000256" key="2">
    <source>
        <dbReference type="ARBA" id="ARBA00004651"/>
    </source>
</evidence>
<dbReference type="InterPro" id="IPR036890">
    <property type="entry name" value="HATPase_C_sf"/>
</dbReference>
<dbReference type="Pfam" id="PF02518">
    <property type="entry name" value="HATPase_c"/>
    <property type="match status" value="1"/>
</dbReference>
<name>A0ABW0I3W9_9BACL</name>
<dbReference type="InterPro" id="IPR003660">
    <property type="entry name" value="HAMP_dom"/>
</dbReference>
<dbReference type="PRINTS" id="PR00344">
    <property type="entry name" value="BCTRLSENSOR"/>
</dbReference>
<dbReference type="InterPro" id="IPR004358">
    <property type="entry name" value="Sig_transdc_His_kin-like_C"/>
</dbReference>
<dbReference type="EC" id="2.7.13.3" evidence="3"/>
<evidence type="ECO:0000256" key="3">
    <source>
        <dbReference type="ARBA" id="ARBA00012438"/>
    </source>
</evidence>
<dbReference type="Proteomes" id="UP001596113">
    <property type="component" value="Unassembled WGS sequence"/>
</dbReference>
<keyword evidence="13" id="KW-1185">Reference proteome</keyword>
<proteinExistence type="predicted"/>
<dbReference type="SUPFAM" id="SSF55874">
    <property type="entry name" value="ATPase domain of HSP90 chaperone/DNA topoisomerase II/histidine kinase"/>
    <property type="match status" value="1"/>
</dbReference>
<evidence type="ECO:0000313" key="12">
    <source>
        <dbReference type="EMBL" id="MFC5407192.1"/>
    </source>
</evidence>
<dbReference type="Gene3D" id="3.30.565.10">
    <property type="entry name" value="Histidine kinase-like ATPase, C-terminal domain"/>
    <property type="match status" value="1"/>
</dbReference>
<evidence type="ECO:0000256" key="6">
    <source>
        <dbReference type="ARBA" id="ARBA00022679"/>
    </source>
</evidence>
<evidence type="ECO:0000256" key="1">
    <source>
        <dbReference type="ARBA" id="ARBA00000085"/>
    </source>
</evidence>
<keyword evidence="9 10" id="KW-0472">Membrane</keyword>
<comment type="caution">
    <text evidence="12">The sequence shown here is derived from an EMBL/GenBank/DDBJ whole genome shotgun (WGS) entry which is preliminary data.</text>
</comment>
<gene>
    <name evidence="12" type="ORF">ACFPOF_31070</name>
</gene>
<evidence type="ECO:0000259" key="11">
    <source>
        <dbReference type="PROSITE" id="PS50885"/>
    </source>
</evidence>
<keyword evidence="7 12" id="KW-0418">Kinase</keyword>
<dbReference type="SUPFAM" id="SSF158472">
    <property type="entry name" value="HAMP domain-like"/>
    <property type="match status" value="1"/>
</dbReference>
<evidence type="ECO:0000256" key="7">
    <source>
        <dbReference type="ARBA" id="ARBA00022777"/>
    </source>
</evidence>
<evidence type="ECO:0000256" key="5">
    <source>
        <dbReference type="ARBA" id="ARBA00022553"/>
    </source>
</evidence>
<dbReference type="PROSITE" id="PS50885">
    <property type="entry name" value="HAMP"/>
    <property type="match status" value="1"/>
</dbReference>
<evidence type="ECO:0000256" key="4">
    <source>
        <dbReference type="ARBA" id="ARBA00022475"/>
    </source>
</evidence>
<keyword evidence="5" id="KW-0597">Phosphoprotein</keyword>
<evidence type="ECO:0000256" key="9">
    <source>
        <dbReference type="ARBA" id="ARBA00023136"/>
    </source>
</evidence>
<dbReference type="InterPro" id="IPR050640">
    <property type="entry name" value="Bact_2-comp_sensor_kinase"/>
</dbReference>
<dbReference type="SMART" id="SM00387">
    <property type="entry name" value="HATPase_c"/>
    <property type="match status" value="1"/>
</dbReference>
<feature type="transmembrane region" description="Helical" evidence="10">
    <location>
        <begin position="275"/>
        <end position="298"/>
    </location>
</feature>
<comment type="subcellular location">
    <subcellularLocation>
        <location evidence="2">Cell membrane</location>
        <topology evidence="2">Multi-pass membrane protein</topology>
    </subcellularLocation>
</comment>
<evidence type="ECO:0000256" key="8">
    <source>
        <dbReference type="ARBA" id="ARBA00023012"/>
    </source>
</evidence>
<keyword evidence="6 12" id="KW-0808">Transferase</keyword>
<reference evidence="13" key="1">
    <citation type="journal article" date="2019" name="Int. J. Syst. Evol. Microbiol.">
        <title>The Global Catalogue of Microorganisms (GCM) 10K type strain sequencing project: providing services to taxonomists for standard genome sequencing and annotation.</title>
        <authorList>
            <consortium name="The Broad Institute Genomics Platform"/>
            <consortium name="The Broad Institute Genome Sequencing Center for Infectious Disease"/>
            <person name="Wu L."/>
            <person name="Ma J."/>
        </authorList>
    </citation>
    <scope>NUCLEOTIDE SEQUENCE [LARGE SCALE GENOMIC DNA]</scope>
    <source>
        <strain evidence="13">CGMCC 1.18575</strain>
    </source>
</reference>
<accession>A0ABW0I3W9</accession>
<evidence type="ECO:0000313" key="13">
    <source>
        <dbReference type="Proteomes" id="UP001596113"/>
    </source>
</evidence>
<dbReference type="PANTHER" id="PTHR34220">
    <property type="entry name" value="SENSOR HISTIDINE KINASE YPDA"/>
    <property type="match status" value="1"/>
</dbReference>
<keyword evidence="4" id="KW-1003">Cell membrane</keyword>
<dbReference type="InterPro" id="IPR010559">
    <property type="entry name" value="Sig_transdc_His_kin_internal"/>
</dbReference>
<evidence type="ECO:0000256" key="10">
    <source>
        <dbReference type="SAM" id="Phobius"/>
    </source>
</evidence>
<dbReference type="CDD" id="cd06225">
    <property type="entry name" value="HAMP"/>
    <property type="match status" value="1"/>
</dbReference>
<dbReference type="PANTHER" id="PTHR34220:SF7">
    <property type="entry name" value="SENSOR HISTIDINE KINASE YPDA"/>
    <property type="match status" value="1"/>
</dbReference>
<dbReference type="Pfam" id="PF06580">
    <property type="entry name" value="His_kinase"/>
    <property type="match status" value="1"/>
</dbReference>
<dbReference type="EMBL" id="JBHSMI010000067">
    <property type="protein sequence ID" value="MFC5407192.1"/>
    <property type="molecule type" value="Genomic_DNA"/>
</dbReference>
<protein>
    <recommendedName>
        <fullName evidence="3">histidine kinase</fullName>
        <ecNumber evidence="3">2.7.13.3</ecNumber>
    </recommendedName>
</protein>
<dbReference type="Gene3D" id="6.10.340.10">
    <property type="match status" value="1"/>
</dbReference>
<dbReference type="RefSeq" id="WP_378139633.1">
    <property type="nucleotide sequence ID" value="NZ_JBHSMI010000067.1"/>
</dbReference>
<keyword evidence="10" id="KW-0812">Transmembrane</keyword>
<sequence length="560" mass="63684">MTLIRRFYRRFTSKLLYKMILIYSLLTVVPLIVVISLFYFRSTDIIETKIQTSSNQTLVETSDKIDGMLKLIEQKTNRLSTNLSIHKLLRNDMDKLEYALTPEERRQYTADLDKALNAELAEEELIDAIYIFDNEENIYTSTGAETVTSYLALQYIAHQVPGSLSWAFFTDHSRIAAALEIYDESTDQKLGYLAVMLKPDKFKDAFASYSYGSFYIVNSNNLILASHDTASIGEKLKPSIVTAGNILNKRTSLYSGFTYYSIIPKRFLQKEIENLAYYAAAITVVAWFIVFVLTVVILRHITQPLMRLTGLMRKAEREHFEPLSGIRTTDEIALLCNSFNRLIREIQFLIQKVYKAELLKKEANLKAIKMHINPHFLYNTLETVSIMAKAEGAKDVPEVIQKLSRILRFSISGENDFIPLDTEMSMLLSYLQLHKYRFKDRLHWEIAVDPALSNVTVPKLIIQPIVENAIIHGVNQIEGPGFIHVRAYVSDYDLWMEVEDNGPGIDYSDVKVKTASGGLGSGMANVSSRIAIYYGYPYGVTSENKRTGGTIIKVRLPITG</sequence>
<dbReference type="GO" id="GO:0004673">
    <property type="term" value="F:protein histidine kinase activity"/>
    <property type="evidence" value="ECO:0007669"/>
    <property type="project" value="UniProtKB-EC"/>
</dbReference>
<feature type="transmembrane region" description="Helical" evidence="10">
    <location>
        <begin position="20"/>
        <end position="40"/>
    </location>
</feature>